<feature type="domain" description="Glycosyltransferase 2-like" evidence="1">
    <location>
        <begin position="14"/>
        <end position="169"/>
    </location>
</feature>
<sequence length="279" mass="32474">MIFQKQLQNCPKISVVTPSFNQSKYIEKTIQSVLLQEYQNIEYIIMDGGSSDGSVDIIKKYESRLKYWQSQSDKGQADAISQGFKLATGDIFAWINSDDFYCQNSFQKVAKTFIKYPSLGLIYGDSFLVNEQAELTRALIASPMNYKQWLYGTSSVFQGSVFFSRFAYESVCGIDSTLEYAMEYKLFFNIAKQFQTVHIPEFLACFRQQPRQKSATISHIGLSEFKNILLELENLNTESWSYRSTTHFLRLLRRLKYIKNGWFLNRSQYSKIFQKVTTF</sequence>
<gene>
    <name evidence="2" type="ORF">IQ217_09490</name>
</gene>
<dbReference type="SUPFAM" id="SSF53448">
    <property type="entry name" value="Nucleotide-diphospho-sugar transferases"/>
    <property type="match status" value="1"/>
</dbReference>
<dbReference type="EMBL" id="JADEVV010000023">
    <property type="protein sequence ID" value="MBE9254070.1"/>
    <property type="molecule type" value="Genomic_DNA"/>
</dbReference>
<proteinExistence type="predicted"/>
<evidence type="ECO:0000313" key="2">
    <source>
        <dbReference type="EMBL" id="MBE9254070.1"/>
    </source>
</evidence>
<dbReference type="InterPro" id="IPR001173">
    <property type="entry name" value="Glyco_trans_2-like"/>
</dbReference>
<protein>
    <submittedName>
        <fullName evidence="2">Glycosyltransferase</fullName>
    </submittedName>
</protein>
<dbReference type="PANTHER" id="PTHR22916:SF65">
    <property type="entry name" value="SLR1065 PROTEIN"/>
    <property type="match status" value="1"/>
</dbReference>
<reference evidence="2 3" key="1">
    <citation type="submission" date="2020-10" db="EMBL/GenBank/DDBJ databases">
        <authorList>
            <person name="Castelo-Branco R."/>
            <person name="Eusebio N."/>
            <person name="Adriana R."/>
            <person name="Vieira A."/>
            <person name="Brugerolle De Fraissinette N."/>
            <person name="Rezende De Castro R."/>
            <person name="Schneider M.P."/>
            <person name="Vasconcelos V."/>
            <person name="Leao P.N."/>
        </authorList>
    </citation>
    <scope>NUCLEOTIDE SEQUENCE [LARGE SCALE GENOMIC DNA]</scope>
    <source>
        <strain evidence="2 3">LEGE 00031</strain>
    </source>
</reference>
<dbReference type="CDD" id="cd06433">
    <property type="entry name" value="GT_2_WfgS_like"/>
    <property type="match status" value="1"/>
</dbReference>
<name>A0ABR9VRW5_9SYNC</name>
<dbReference type="RefSeq" id="WP_194019751.1">
    <property type="nucleotide sequence ID" value="NZ_JADEVV010000023.1"/>
</dbReference>
<dbReference type="Proteomes" id="UP000658720">
    <property type="component" value="Unassembled WGS sequence"/>
</dbReference>
<evidence type="ECO:0000259" key="1">
    <source>
        <dbReference type="Pfam" id="PF00535"/>
    </source>
</evidence>
<dbReference type="PANTHER" id="PTHR22916">
    <property type="entry name" value="GLYCOSYLTRANSFERASE"/>
    <property type="match status" value="1"/>
</dbReference>
<dbReference type="InterPro" id="IPR029044">
    <property type="entry name" value="Nucleotide-diphossugar_trans"/>
</dbReference>
<organism evidence="2 3">
    <name type="scientific">Synechocystis salina LEGE 00031</name>
    <dbReference type="NCBI Taxonomy" id="1828736"/>
    <lineage>
        <taxon>Bacteria</taxon>
        <taxon>Bacillati</taxon>
        <taxon>Cyanobacteriota</taxon>
        <taxon>Cyanophyceae</taxon>
        <taxon>Synechococcales</taxon>
        <taxon>Merismopediaceae</taxon>
        <taxon>Synechocystis</taxon>
    </lineage>
</organism>
<dbReference type="Pfam" id="PF00535">
    <property type="entry name" value="Glycos_transf_2"/>
    <property type="match status" value="1"/>
</dbReference>
<evidence type="ECO:0000313" key="3">
    <source>
        <dbReference type="Proteomes" id="UP000658720"/>
    </source>
</evidence>
<accession>A0ABR9VRW5</accession>
<keyword evidence="3" id="KW-1185">Reference proteome</keyword>
<dbReference type="Gene3D" id="3.90.550.10">
    <property type="entry name" value="Spore Coat Polysaccharide Biosynthesis Protein SpsA, Chain A"/>
    <property type="match status" value="1"/>
</dbReference>
<comment type="caution">
    <text evidence="2">The sequence shown here is derived from an EMBL/GenBank/DDBJ whole genome shotgun (WGS) entry which is preliminary data.</text>
</comment>